<keyword evidence="3" id="KW-0808">Transferase</keyword>
<keyword evidence="4" id="KW-0812">Transmembrane</keyword>
<comment type="subcellular location">
    <subcellularLocation>
        <location evidence="1">Endomembrane system</location>
        <topology evidence="1">Multi-pass membrane protein</topology>
    </subcellularLocation>
</comment>
<feature type="binding site" evidence="8">
    <location>
        <position position="126"/>
    </location>
    <ligand>
        <name>UDP-alpha-D-glucose</name>
        <dbReference type="ChEBI" id="CHEBI:58885"/>
    </ligand>
</feature>
<keyword evidence="6" id="KW-0472">Membrane</keyword>
<dbReference type="EMBL" id="JADCNM010000317">
    <property type="protein sequence ID" value="KAG0448364.1"/>
    <property type="molecule type" value="Genomic_DNA"/>
</dbReference>
<dbReference type="GO" id="GO:0012505">
    <property type="term" value="C:endomembrane system"/>
    <property type="evidence" value="ECO:0007669"/>
    <property type="project" value="UniProtKB-SubCell"/>
</dbReference>
<gene>
    <name evidence="9" type="ORF">HPP92_027857</name>
</gene>
<evidence type="ECO:0000256" key="6">
    <source>
        <dbReference type="ARBA" id="ARBA00023136"/>
    </source>
</evidence>
<evidence type="ECO:0000256" key="2">
    <source>
        <dbReference type="ARBA" id="ARBA00022676"/>
    </source>
</evidence>
<name>A0A835PA67_VANPL</name>
<dbReference type="Proteomes" id="UP000639772">
    <property type="component" value="Unassembled WGS sequence"/>
</dbReference>
<evidence type="ECO:0000256" key="7">
    <source>
        <dbReference type="ARBA" id="ARBA00023316"/>
    </source>
</evidence>
<dbReference type="GO" id="GO:0071555">
    <property type="term" value="P:cell wall organization"/>
    <property type="evidence" value="ECO:0007669"/>
    <property type="project" value="UniProtKB-KW"/>
</dbReference>
<dbReference type="InterPro" id="IPR005150">
    <property type="entry name" value="Cellulose_synth"/>
</dbReference>
<evidence type="ECO:0000313" key="9">
    <source>
        <dbReference type="EMBL" id="KAG0448364.1"/>
    </source>
</evidence>
<reference evidence="9 10" key="1">
    <citation type="journal article" date="2020" name="Nat. Food">
        <title>A phased Vanilla planifolia genome enables genetic improvement of flavour and production.</title>
        <authorList>
            <person name="Hasing T."/>
            <person name="Tang H."/>
            <person name="Brym M."/>
            <person name="Khazi F."/>
            <person name="Huang T."/>
            <person name="Chambers A.H."/>
        </authorList>
    </citation>
    <scope>NUCLEOTIDE SEQUENCE [LARGE SCALE GENOMIC DNA]</scope>
    <source>
        <tissue evidence="9">Leaf</tissue>
    </source>
</reference>
<dbReference type="GO" id="GO:0016760">
    <property type="term" value="F:cellulose synthase (UDP-forming) activity"/>
    <property type="evidence" value="ECO:0007669"/>
    <property type="project" value="InterPro"/>
</dbReference>
<dbReference type="Gene3D" id="3.90.550.10">
    <property type="entry name" value="Spore Coat Polysaccharide Biosynthesis Protein SpsA, Chain A"/>
    <property type="match status" value="1"/>
</dbReference>
<evidence type="ECO:0000256" key="1">
    <source>
        <dbReference type="ARBA" id="ARBA00004127"/>
    </source>
</evidence>
<accession>A0A835PA67</accession>
<evidence type="ECO:0000313" key="10">
    <source>
        <dbReference type="Proteomes" id="UP000639772"/>
    </source>
</evidence>
<dbReference type="OrthoDB" id="72851at2759"/>
<dbReference type="Pfam" id="PF03552">
    <property type="entry name" value="Cellulose_synt"/>
    <property type="match status" value="1"/>
</dbReference>
<keyword evidence="2" id="KW-0328">Glycosyltransferase</keyword>
<protein>
    <submittedName>
        <fullName evidence="9">Uncharacterized protein</fullName>
    </submittedName>
</protein>
<keyword evidence="7" id="KW-0961">Cell wall biogenesis/degradation</keyword>
<evidence type="ECO:0000256" key="4">
    <source>
        <dbReference type="ARBA" id="ARBA00022692"/>
    </source>
</evidence>
<comment type="caution">
    <text evidence="9">The sequence shown here is derived from an EMBL/GenBank/DDBJ whole genome shotgun (WGS) entry which is preliminary data.</text>
</comment>
<dbReference type="InterPro" id="IPR029044">
    <property type="entry name" value="Nucleotide-diphossugar_trans"/>
</dbReference>
<dbReference type="GO" id="GO:0016020">
    <property type="term" value="C:membrane"/>
    <property type="evidence" value="ECO:0007669"/>
    <property type="project" value="InterPro"/>
</dbReference>
<evidence type="ECO:0000256" key="8">
    <source>
        <dbReference type="PIRSR" id="PIRSR605150-2"/>
    </source>
</evidence>
<dbReference type="GO" id="GO:0030244">
    <property type="term" value="P:cellulose biosynthetic process"/>
    <property type="evidence" value="ECO:0007669"/>
    <property type="project" value="InterPro"/>
</dbReference>
<evidence type="ECO:0000256" key="3">
    <source>
        <dbReference type="ARBA" id="ARBA00022679"/>
    </source>
</evidence>
<sequence>MRSRASATVFMNGRLPLMASSRERVTEKQTWRRVANLVILFLLLSSLLPPLLLPIRRSTIWFLAPLLRTLFHLPLVSVPQRQLDTGLLRHTSRQPIHREKLVDHRLGKDELPAVDVFVTTADSMLEPPLITVNTVLSLLAVEYPADRLACYVSDDGGSPVTCFALVEAAKFAEMWVPFCKRYNVQVRAPFMYFSSEPESSELIFQREWKEMKMKYAEMKERIENAMQNNLSHLLKEDFIEFLNIERGNHAKAL</sequence>
<dbReference type="PANTHER" id="PTHR13301">
    <property type="entry name" value="X-BOX TRANSCRIPTION FACTOR-RELATED"/>
    <property type="match status" value="1"/>
</dbReference>
<dbReference type="GO" id="GO:0071669">
    <property type="term" value="P:plant-type cell wall organization or biogenesis"/>
    <property type="evidence" value="ECO:0007669"/>
    <property type="project" value="UniProtKB-ARBA"/>
</dbReference>
<proteinExistence type="predicted"/>
<organism evidence="9 10">
    <name type="scientific">Vanilla planifolia</name>
    <name type="common">Vanilla</name>
    <dbReference type="NCBI Taxonomy" id="51239"/>
    <lineage>
        <taxon>Eukaryota</taxon>
        <taxon>Viridiplantae</taxon>
        <taxon>Streptophyta</taxon>
        <taxon>Embryophyta</taxon>
        <taxon>Tracheophyta</taxon>
        <taxon>Spermatophyta</taxon>
        <taxon>Magnoliopsida</taxon>
        <taxon>Liliopsida</taxon>
        <taxon>Asparagales</taxon>
        <taxon>Orchidaceae</taxon>
        <taxon>Vanilloideae</taxon>
        <taxon>Vanilleae</taxon>
        <taxon>Vanilla</taxon>
    </lineage>
</organism>
<dbReference type="AlphaFoldDB" id="A0A835PA67"/>
<feature type="binding site" evidence="8">
    <location>
        <position position="155"/>
    </location>
    <ligand>
        <name>UDP-alpha-D-glucose</name>
        <dbReference type="ChEBI" id="CHEBI:58885"/>
    </ligand>
</feature>
<keyword evidence="5" id="KW-1133">Transmembrane helix</keyword>
<evidence type="ECO:0000256" key="5">
    <source>
        <dbReference type="ARBA" id="ARBA00022989"/>
    </source>
</evidence>